<evidence type="ECO:0000259" key="7">
    <source>
        <dbReference type="PROSITE" id="PS50188"/>
    </source>
</evidence>
<dbReference type="GeneID" id="114503585"/>
<dbReference type="Gene3D" id="3.30.40.10">
    <property type="entry name" value="Zinc/RING finger domain, C3HC4 (zinc finger)"/>
    <property type="match status" value="1"/>
</dbReference>
<protein>
    <submittedName>
        <fullName evidence="9">Tripartite motif-containing protein 60-like</fullName>
    </submittedName>
</protein>
<proteinExistence type="predicted"/>
<evidence type="ECO:0000256" key="3">
    <source>
        <dbReference type="ARBA" id="ARBA00022833"/>
    </source>
</evidence>
<dbReference type="Pfam" id="PF00622">
    <property type="entry name" value="SPRY"/>
    <property type="match status" value="1"/>
</dbReference>
<evidence type="ECO:0000256" key="1">
    <source>
        <dbReference type="ARBA" id="ARBA00022723"/>
    </source>
</evidence>
<dbReference type="InterPro" id="IPR001870">
    <property type="entry name" value="B30.2/SPRY"/>
</dbReference>
<dbReference type="SMART" id="SM00184">
    <property type="entry name" value="RING"/>
    <property type="match status" value="1"/>
</dbReference>
<dbReference type="PROSITE" id="PS50089">
    <property type="entry name" value="ZF_RING_2"/>
    <property type="match status" value="1"/>
</dbReference>
<organism evidence="8 9">
    <name type="scientific">Phyllostomus discolor</name>
    <name type="common">pale spear-nosed bat</name>
    <dbReference type="NCBI Taxonomy" id="89673"/>
    <lineage>
        <taxon>Eukaryota</taxon>
        <taxon>Metazoa</taxon>
        <taxon>Chordata</taxon>
        <taxon>Craniata</taxon>
        <taxon>Vertebrata</taxon>
        <taxon>Euteleostomi</taxon>
        <taxon>Mammalia</taxon>
        <taxon>Eutheria</taxon>
        <taxon>Laurasiatheria</taxon>
        <taxon>Chiroptera</taxon>
        <taxon>Yangochiroptera</taxon>
        <taxon>Phyllostomidae</taxon>
        <taxon>Phyllostominae</taxon>
        <taxon>Phyllostomus</taxon>
    </lineage>
</organism>
<dbReference type="InterPro" id="IPR006574">
    <property type="entry name" value="PRY"/>
</dbReference>
<evidence type="ECO:0000313" key="8">
    <source>
        <dbReference type="Proteomes" id="UP000504628"/>
    </source>
</evidence>
<dbReference type="Gene3D" id="2.60.120.920">
    <property type="match status" value="1"/>
</dbReference>
<dbReference type="SUPFAM" id="SSF49899">
    <property type="entry name" value="Concanavalin A-like lectins/glucanases"/>
    <property type="match status" value="1"/>
</dbReference>
<keyword evidence="1" id="KW-0479">Metal-binding</keyword>
<dbReference type="SMART" id="SM00449">
    <property type="entry name" value="SPRY"/>
    <property type="match status" value="1"/>
</dbReference>
<keyword evidence="8" id="KW-1185">Reference proteome</keyword>
<dbReference type="PRINTS" id="PR01407">
    <property type="entry name" value="BUTYPHLNCDUF"/>
</dbReference>
<evidence type="ECO:0000259" key="6">
    <source>
        <dbReference type="PROSITE" id="PS50119"/>
    </source>
</evidence>
<dbReference type="InterPro" id="IPR003877">
    <property type="entry name" value="SPRY_dom"/>
</dbReference>
<dbReference type="PROSITE" id="PS50188">
    <property type="entry name" value="B302_SPRY"/>
    <property type="match status" value="1"/>
</dbReference>
<dbReference type="Pfam" id="PF13765">
    <property type="entry name" value="PRY"/>
    <property type="match status" value="1"/>
</dbReference>
<dbReference type="SUPFAM" id="SSF57845">
    <property type="entry name" value="B-box zinc-binding domain"/>
    <property type="match status" value="1"/>
</dbReference>
<dbReference type="PANTHER" id="PTHR24103">
    <property type="entry name" value="E3 UBIQUITIN-PROTEIN LIGASE TRIM"/>
    <property type="match status" value="1"/>
</dbReference>
<keyword evidence="3" id="KW-0862">Zinc</keyword>
<dbReference type="InterPro" id="IPR017907">
    <property type="entry name" value="Znf_RING_CS"/>
</dbReference>
<gene>
    <name evidence="9" type="primary">LOC114503585</name>
</gene>
<keyword evidence="2 4" id="KW-0863">Zinc-finger</keyword>
<dbReference type="InterPro" id="IPR000315">
    <property type="entry name" value="Znf_B-box"/>
</dbReference>
<dbReference type="GO" id="GO:0008270">
    <property type="term" value="F:zinc ion binding"/>
    <property type="evidence" value="ECO:0007669"/>
    <property type="project" value="UniProtKB-KW"/>
</dbReference>
<dbReference type="InterPro" id="IPR013083">
    <property type="entry name" value="Znf_RING/FYVE/PHD"/>
</dbReference>
<dbReference type="InterPro" id="IPR001841">
    <property type="entry name" value="Znf_RING"/>
</dbReference>
<dbReference type="InterPro" id="IPR013320">
    <property type="entry name" value="ConA-like_dom_sf"/>
</dbReference>
<dbReference type="Pfam" id="PF15227">
    <property type="entry name" value="zf-C3HC4_4"/>
    <property type="match status" value="1"/>
</dbReference>
<dbReference type="PROSITE" id="PS50119">
    <property type="entry name" value="ZF_BBOX"/>
    <property type="match status" value="1"/>
</dbReference>
<dbReference type="Pfam" id="PF00643">
    <property type="entry name" value="zf-B_box"/>
    <property type="match status" value="1"/>
</dbReference>
<dbReference type="PROSITE" id="PS00518">
    <property type="entry name" value="ZF_RING_1"/>
    <property type="match status" value="1"/>
</dbReference>
<feature type="domain" description="B30.2/SPRY" evidence="7">
    <location>
        <begin position="277"/>
        <end position="459"/>
    </location>
</feature>
<dbReference type="KEGG" id="pdic:114503585"/>
<dbReference type="Proteomes" id="UP000504628">
    <property type="component" value="Chromosome 8"/>
</dbReference>
<name>A0A6J2MAG3_9CHIR</name>
<feature type="domain" description="RING-type" evidence="5">
    <location>
        <begin position="16"/>
        <end position="56"/>
    </location>
</feature>
<accession>A0A6J2MAG3</accession>
<evidence type="ECO:0000256" key="2">
    <source>
        <dbReference type="ARBA" id="ARBA00022771"/>
    </source>
</evidence>
<evidence type="ECO:0000256" key="4">
    <source>
        <dbReference type="PROSITE-ProRule" id="PRU00024"/>
    </source>
</evidence>
<dbReference type="RefSeq" id="XP_028377047.1">
    <property type="nucleotide sequence ID" value="XM_028521246.2"/>
</dbReference>
<dbReference type="InterPro" id="IPR043136">
    <property type="entry name" value="B30.2/SPRY_sf"/>
</dbReference>
<evidence type="ECO:0000259" key="5">
    <source>
        <dbReference type="PROSITE" id="PS50089"/>
    </source>
</evidence>
<evidence type="ECO:0000313" key="9">
    <source>
        <dbReference type="RefSeq" id="XP_028377047.1"/>
    </source>
</evidence>
<dbReference type="InterPro" id="IPR003879">
    <property type="entry name" value="Butyrophylin_SPRY"/>
</dbReference>
<dbReference type="OrthoDB" id="654191at2759"/>
<dbReference type="Gene3D" id="3.30.160.60">
    <property type="entry name" value="Classic Zinc Finger"/>
    <property type="match status" value="1"/>
</dbReference>
<feature type="domain" description="B box-type" evidence="6">
    <location>
        <begin position="92"/>
        <end position="133"/>
    </location>
</feature>
<dbReference type="SMART" id="SM00589">
    <property type="entry name" value="PRY"/>
    <property type="match status" value="1"/>
</dbReference>
<dbReference type="SUPFAM" id="SSF57850">
    <property type="entry name" value="RING/U-box"/>
    <property type="match status" value="1"/>
</dbReference>
<dbReference type="AlphaFoldDB" id="A0A6J2MAG3"/>
<dbReference type="InterPro" id="IPR050143">
    <property type="entry name" value="TRIM/RBCC"/>
</dbReference>
<sequence>MDFAASLFELQAEASCPLCLDYLRDPVTTECGHNFCRSCIQQRWEDLQDIFPCPVCLHHCPDRNIKKNTQLCHITDIVKQIPPTGRERELQEEKPLCVKHHEVLTLFCEEDLELLCPQCSASSDYEDQPLIPIEVAAASYRRRLKNYLEALTVEVEDAETGFENQVTNIFEVQKKMESCRRELLYECKEFKNSLKGEQDEINASLLVEEKDVREKLTENRGQISNHMLMLNNLLIEIAEKYFQTDLDLLTDIESIHKRYENLATPAVFSYELKKEICILPPHYFGLHKMISTFQVDLTLDPETAHPSLLISRDRKSMTYKAPSGLHDPHVRASYPAVLSCEAFDAGRHYWQVDIGGTGEWSLGICKESFPRNAFISLSPRSRCWHIELCASICGTCRRGHIMQVGIFLDYELGEISFYNMNNRSYLYKFSDTFTEKLMPYFSSAPSSKSVTISIIRDKR</sequence>
<dbReference type="InParanoid" id="A0A6J2MAG3"/>
<dbReference type="CDD" id="cd16607">
    <property type="entry name" value="RING-HC_TRIM60-like_C-IV"/>
    <property type="match status" value="1"/>
</dbReference>
<reference evidence="9" key="1">
    <citation type="submission" date="2025-08" db="UniProtKB">
        <authorList>
            <consortium name="RefSeq"/>
        </authorList>
    </citation>
    <scope>IDENTIFICATION</scope>
    <source>
        <tissue evidence="9">Muscle</tissue>
    </source>
</reference>